<organism evidence="1 2">
    <name type="scientific">Rhizobium leguminosarum</name>
    <dbReference type="NCBI Taxonomy" id="384"/>
    <lineage>
        <taxon>Bacteria</taxon>
        <taxon>Pseudomonadati</taxon>
        <taxon>Pseudomonadota</taxon>
        <taxon>Alphaproteobacteria</taxon>
        <taxon>Hyphomicrobiales</taxon>
        <taxon>Rhizobiaceae</taxon>
        <taxon>Rhizobium/Agrobacterium group</taxon>
        <taxon>Rhizobium</taxon>
    </lineage>
</organism>
<proteinExistence type="predicted"/>
<protein>
    <submittedName>
        <fullName evidence="1">Uncharacterized protein</fullName>
    </submittedName>
</protein>
<comment type="caution">
    <text evidence="1">The sequence shown here is derived from an EMBL/GenBank/DDBJ whole genome shotgun (WGS) entry which is preliminary data.</text>
</comment>
<feature type="non-terminal residue" evidence="1">
    <location>
        <position position="136"/>
    </location>
</feature>
<accession>A0A6P0DVH6</accession>
<evidence type="ECO:0000313" key="2">
    <source>
        <dbReference type="Proteomes" id="UP000471409"/>
    </source>
</evidence>
<dbReference type="EMBL" id="WXXP01000455">
    <property type="protein sequence ID" value="NEK55356.1"/>
    <property type="molecule type" value="Genomic_DNA"/>
</dbReference>
<sequence length="136" mass="15157">MAKRGPECSVCRHRERAAIDLALARNVPFAVLAKRYKLGSDSLRRHAKNHMPPQLRAQLLAGPEMPMDIDRLRETESQSLLSNIVALRHRLFAMMDAAEEVMDTAAAQRVAGQLHRNFELTGKLLGDLNTGTTITN</sequence>
<reference evidence="1 2" key="1">
    <citation type="submission" date="2020-01" db="EMBL/GenBank/DDBJ databases">
        <title>Rhizobium genotypes associated with high levels of biological nitrogen fixation by grain legumes in a temperate-maritime cropping system.</title>
        <authorList>
            <person name="Maluk M."/>
            <person name="Francesc Ferrando Molina F."/>
            <person name="Lopez Del Egido L."/>
            <person name="Lafos M."/>
            <person name="Langarica-Fuentes A."/>
            <person name="Gebre Yohannes G."/>
            <person name="Young M.W."/>
            <person name="Martin P."/>
            <person name="Gantlett R."/>
            <person name="Kenicer G."/>
            <person name="Hawes C."/>
            <person name="Begg G.S."/>
            <person name="Quilliam R.S."/>
            <person name="Squire G.R."/>
            <person name="Poole P.S."/>
            <person name="Young P.W."/>
            <person name="Iannetta P.M."/>
            <person name="James E.K."/>
        </authorList>
    </citation>
    <scope>NUCLEOTIDE SEQUENCE [LARGE SCALE GENOMIC DNA]</scope>
    <source>
        <strain evidence="1 2">JHI944</strain>
    </source>
</reference>
<dbReference type="AlphaFoldDB" id="A0A6P0DVH6"/>
<evidence type="ECO:0000313" key="1">
    <source>
        <dbReference type="EMBL" id="NEK55356.1"/>
    </source>
</evidence>
<dbReference type="Proteomes" id="UP000471409">
    <property type="component" value="Unassembled WGS sequence"/>
</dbReference>
<name>A0A6P0DVH6_RHILE</name>
<gene>
    <name evidence="1" type="ORF">GUK36_39680</name>
</gene>